<comment type="caution">
    <text evidence="2">The sequence shown here is derived from an EMBL/GenBank/DDBJ whole genome shotgun (WGS) entry which is preliminary data.</text>
</comment>
<dbReference type="InterPro" id="IPR016181">
    <property type="entry name" value="Acyl_CoA_acyltransferase"/>
</dbReference>
<dbReference type="Gene3D" id="3.40.630.30">
    <property type="match status" value="1"/>
</dbReference>
<dbReference type="PANTHER" id="PTHR47237:SF2">
    <property type="entry name" value="BLL4206 PROTEIN"/>
    <property type="match status" value="1"/>
</dbReference>
<protein>
    <submittedName>
        <fullName evidence="2">Acetyltransferase (GNAT) family protein</fullName>
    </submittedName>
</protein>
<evidence type="ECO:0000313" key="3">
    <source>
        <dbReference type="Proteomes" id="UP000319824"/>
    </source>
</evidence>
<dbReference type="Pfam" id="PF00583">
    <property type="entry name" value="Acetyltransf_1"/>
    <property type="match status" value="1"/>
</dbReference>
<dbReference type="AlphaFoldDB" id="A0A559SSA8"/>
<evidence type="ECO:0000259" key="1">
    <source>
        <dbReference type="PROSITE" id="PS51186"/>
    </source>
</evidence>
<keyword evidence="2" id="KW-0808">Transferase</keyword>
<sequence length="298" mass="32867">MVPKESRVVDSFDMRIADLSTTDLDRLHALSISVGWPHRAEDWQLLREIGEGIVAMDEIGRIMGSAMWFPYDVHFATIGMVITSPRLQSNGAGQWLMGHVLDRLEGRDLGLNATRAARRLYQSLNFTREGTVYQCNGEAIAPPELDPPVGSVLRALEPGDLDAIAELDKAAFGADRRILLARLLTCSKGIALMRGGKIEAFSLCRPFGRGHVIGPVVAARDEDAIAVVHPHATRHAASFLRLDTREKDGRFSEFLSRCGLPVYDTVTTMSLGRRWLAIRRGDGPREPRTYALASHTLG</sequence>
<dbReference type="InterPro" id="IPR000182">
    <property type="entry name" value="GNAT_dom"/>
</dbReference>
<evidence type="ECO:0000313" key="2">
    <source>
        <dbReference type="EMBL" id="TVZ65239.1"/>
    </source>
</evidence>
<feature type="domain" description="N-acetyltransferase" evidence="1">
    <location>
        <begin position="14"/>
        <end position="147"/>
    </location>
</feature>
<dbReference type="PANTHER" id="PTHR47237">
    <property type="entry name" value="SLL0310 PROTEIN"/>
    <property type="match status" value="1"/>
</dbReference>
<dbReference type="InterPro" id="IPR041496">
    <property type="entry name" value="YitH/HolE_GNAT"/>
</dbReference>
<dbReference type="InterPro" id="IPR052729">
    <property type="entry name" value="Acyl/Acetyltrans_Enzymes"/>
</dbReference>
<proteinExistence type="predicted"/>
<dbReference type="PROSITE" id="PS51186">
    <property type="entry name" value="GNAT"/>
    <property type="match status" value="1"/>
</dbReference>
<organism evidence="2 3">
    <name type="scientific">Rhizobium mongolense USDA 1844</name>
    <dbReference type="NCBI Taxonomy" id="1079460"/>
    <lineage>
        <taxon>Bacteria</taxon>
        <taxon>Pseudomonadati</taxon>
        <taxon>Pseudomonadota</taxon>
        <taxon>Alphaproteobacteria</taxon>
        <taxon>Hyphomicrobiales</taxon>
        <taxon>Rhizobiaceae</taxon>
        <taxon>Rhizobium/Agrobacterium group</taxon>
        <taxon>Rhizobium</taxon>
    </lineage>
</organism>
<reference evidence="2 3" key="1">
    <citation type="submission" date="2019-06" db="EMBL/GenBank/DDBJ databases">
        <title>Pac Bio to generate improved reference genome sequences for organisms with transposon mutant libraries (support for FEBA project).</title>
        <authorList>
            <person name="Blow M."/>
        </authorList>
    </citation>
    <scope>NUCLEOTIDE SEQUENCE [LARGE SCALE GENOMIC DNA]</scope>
    <source>
        <strain evidence="2 3">USDA 1844</strain>
    </source>
</reference>
<dbReference type="Pfam" id="PF18014">
    <property type="entry name" value="Acetyltransf_18"/>
    <property type="match status" value="1"/>
</dbReference>
<gene>
    <name evidence="2" type="ORF">BCL32_5528</name>
</gene>
<dbReference type="Proteomes" id="UP000319824">
    <property type="component" value="Unassembled WGS sequence"/>
</dbReference>
<name>A0A559SSA8_9HYPH</name>
<dbReference type="Gene3D" id="3.40.630.90">
    <property type="match status" value="1"/>
</dbReference>
<accession>A0A559SSA8</accession>
<dbReference type="CDD" id="cd04301">
    <property type="entry name" value="NAT_SF"/>
    <property type="match status" value="1"/>
</dbReference>
<dbReference type="GO" id="GO:0016747">
    <property type="term" value="F:acyltransferase activity, transferring groups other than amino-acyl groups"/>
    <property type="evidence" value="ECO:0007669"/>
    <property type="project" value="InterPro"/>
</dbReference>
<dbReference type="EMBL" id="VISO01000003">
    <property type="protein sequence ID" value="TVZ65239.1"/>
    <property type="molecule type" value="Genomic_DNA"/>
</dbReference>
<dbReference type="SUPFAM" id="SSF55729">
    <property type="entry name" value="Acyl-CoA N-acyltransferases (Nat)"/>
    <property type="match status" value="1"/>
</dbReference>